<gene>
    <name evidence="3" type="ORF">FC26_GL000113</name>
</gene>
<protein>
    <recommendedName>
        <fullName evidence="5">Integral membrane protein</fullName>
    </recommendedName>
</protein>
<accession>A0A0R2AAA5</accession>
<organism evidence="3 4">
    <name type="scientific">Paucilactobacillus vaccinostercus DSM 20634</name>
    <dbReference type="NCBI Taxonomy" id="1423813"/>
    <lineage>
        <taxon>Bacteria</taxon>
        <taxon>Bacillati</taxon>
        <taxon>Bacillota</taxon>
        <taxon>Bacilli</taxon>
        <taxon>Lactobacillales</taxon>
        <taxon>Lactobacillaceae</taxon>
        <taxon>Paucilactobacillus</taxon>
    </lineage>
</organism>
<dbReference type="STRING" id="1423813.FC26_GL000113"/>
<feature type="region of interest" description="Disordered" evidence="1">
    <location>
        <begin position="30"/>
        <end position="85"/>
    </location>
</feature>
<reference evidence="3 4" key="1">
    <citation type="journal article" date="2015" name="Genome Announc.">
        <title>Expanding the biotechnology potential of lactobacilli through comparative genomics of 213 strains and associated genera.</title>
        <authorList>
            <person name="Sun Z."/>
            <person name="Harris H.M."/>
            <person name="McCann A."/>
            <person name="Guo C."/>
            <person name="Argimon S."/>
            <person name="Zhang W."/>
            <person name="Yang X."/>
            <person name="Jeffery I.B."/>
            <person name="Cooney J.C."/>
            <person name="Kagawa T.F."/>
            <person name="Liu W."/>
            <person name="Song Y."/>
            <person name="Salvetti E."/>
            <person name="Wrobel A."/>
            <person name="Rasinkangas P."/>
            <person name="Parkhill J."/>
            <person name="Rea M.C."/>
            <person name="O'Sullivan O."/>
            <person name="Ritari J."/>
            <person name="Douillard F.P."/>
            <person name="Paul Ross R."/>
            <person name="Yang R."/>
            <person name="Briner A.E."/>
            <person name="Felis G.E."/>
            <person name="de Vos W.M."/>
            <person name="Barrangou R."/>
            <person name="Klaenhammer T.R."/>
            <person name="Caufield P.W."/>
            <person name="Cui Y."/>
            <person name="Zhang H."/>
            <person name="O'Toole P.W."/>
        </authorList>
    </citation>
    <scope>NUCLEOTIDE SEQUENCE [LARGE SCALE GENOMIC DNA]</scope>
    <source>
        <strain evidence="3 4">DSM 20634</strain>
    </source>
</reference>
<sequence>MPWDKTPLTVIVGLRSELMGAYPLGASASRTRFSKTRTKKSSKHQERGISVSEENQNQPRNAAAGSKQREHVHEQHANVHRQFSELGLTKRSEEFMYQLNKQLDEQGIKQDKKPEALKTTIDTLLEGQKKGQTARQLFGTPAEKADELINGPKKAPVPASQSSFGLLATDNGLMFFSIFALLFGFMGTFQSKALKAQAATSGTSGILAIILVAVFGGLLFAWVTKSIQPGSEKAKQHSMWYKIGVVAVGLVAWIAIYFFVGFMPAKGINAQLPGLVYIVLAVIGFGVDIYLRRKYHIVGGALGGQPRQQPTRRK</sequence>
<name>A0A0R2AAA5_9LACO</name>
<keyword evidence="2" id="KW-0812">Transmembrane</keyword>
<dbReference type="AlphaFoldDB" id="A0A0R2AAA5"/>
<keyword evidence="2" id="KW-1133">Transmembrane helix</keyword>
<evidence type="ECO:0008006" key="5">
    <source>
        <dbReference type="Google" id="ProtNLM"/>
    </source>
</evidence>
<proteinExistence type="predicted"/>
<dbReference type="PATRIC" id="fig|1423813.3.peg.119"/>
<feature type="compositionally biased region" description="Basic residues" evidence="1">
    <location>
        <begin position="32"/>
        <end position="42"/>
    </location>
</feature>
<keyword evidence="2" id="KW-0472">Membrane</keyword>
<feature type="transmembrane region" description="Helical" evidence="2">
    <location>
        <begin position="239"/>
        <end position="260"/>
    </location>
</feature>
<evidence type="ECO:0000313" key="4">
    <source>
        <dbReference type="Proteomes" id="UP000051733"/>
    </source>
</evidence>
<feature type="transmembrane region" description="Helical" evidence="2">
    <location>
        <begin position="164"/>
        <end position="186"/>
    </location>
</feature>
<comment type="caution">
    <text evidence="3">The sequence shown here is derived from an EMBL/GenBank/DDBJ whole genome shotgun (WGS) entry which is preliminary data.</text>
</comment>
<dbReference type="Pfam" id="PF06570">
    <property type="entry name" value="DUF1129"/>
    <property type="match status" value="1"/>
</dbReference>
<evidence type="ECO:0000313" key="3">
    <source>
        <dbReference type="EMBL" id="KRM60987.1"/>
    </source>
</evidence>
<dbReference type="OrthoDB" id="2143285at2"/>
<feature type="transmembrane region" description="Helical" evidence="2">
    <location>
        <begin position="272"/>
        <end position="291"/>
    </location>
</feature>
<evidence type="ECO:0000256" key="2">
    <source>
        <dbReference type="SAM" id="Phobius"/>
    </source>
</evidence>
<feature type="transmembrane region" description="Helical" evidence="2">
    <location>
        <begin position="206"/>
        <end position="227"/>
    </location>
</feature>
<dbReference type="EMBL" id="AYYY01000055">
    <property type="protein sequence ID" value="KRM60987.1"/>
    <property type="molecule type" value="Genomic_DNA"/>
</dbReference>
<dbReference type="InterPro" id="IPR009214">
    <property type="entry name" value="DUF1129"/>
</dbReference>
<evidence type="ECO:0000256" key="1">
    <source>
        <dbReference type="SAM" id="MobiDB-lite"/>
    </source>
</evidence>
<feature type="compositionally biased region" description="Basic and acidic residues" evidence="1">
    <location>
        <begin position="67"/>
        <end position="77"/>
    </location>
</feature>
<dbReference type="Proteomes" id="UP000051733">
    <property type="component" value="Unassembled WGS sequence"/>
</dbReference>
<keyword evidence="4" id="KW-1185">Reference proteome</keyword>